<dbReference type="Proteomes" id="UP000299102">
    <property type="component" value="Unassembled WGS sequence"/>
</dbReference>
<evidence type="ECO:0000313" key="3">
    <source>
        <dbReference type="Proteomes" id="UP000299102"/>
    </source>
</evidence>
<keyword evidence="3" id="KW-1185">Reference proteome</keyword>
<protein>
    <submittedName>
        <fullName evidence="2">Uncharacterized protein</fullName>
    </submittedName>
</protein>
<gene>
    <name evidence="2" type="ORF">EVAR_58109_1</name>
</gene>
<dbReference type="EMBL" id="BGZK01001294">
    <property type="protein sequence ID" value="GBP76593.1"/>
    <property type="molecule type" value="Genomic_DNA"/>
</dbReference>
<feature type="compositionally biased region" description="Basic and acidic residues" evidence="1">
    <location>
        <begin position="93"/>
        <end position="102"/>
    </location>
</feature>
<feature type="compositionally biased region" description="Basic and acidic residues" evidence="1">
    <location>
        <begin position="53"/>
        <end position="63"/>
    </location>
</feature>
<reference evidence="2 3" key="1">
    <citation type="journal article" date="2019" name="Commun. Biol.">
        <title>The bagworm genome reveals a unique fibroin gene that provides high tensile strength.</title>
        <authorList>
            <person name="Kono N."/>
            <person name="Nakamura H."/>
            <person name="Ohtoshi R."/>
            <person name="Tomita M."/>
            <person name="Numata K."/>
            <person name="Arakawa K."/>
        </authorList>
    </citation>
    <scope>NUCLEOTIDE SEQUENCE [LARGE SCALE GENOMIC DNA]</scope>
</reference>
<evidence type="ECO:0000313" key="2">
    <source>
        <dbReference type="EMBL" id="GBP76593.1"/>
    </source>
</evidence>
<comment type="caution">
    <text evidence="2">The sequence shown here is derived from an EMBL/GenBank/DDBJ whole genome shotgun (WGS) entry which is preliminary data.</text>
</comment>
<accession>A0A4C1YNK9</accession>
<sequence length="102" mass="11664">MFMKYSFIEILEITLFQENEVGILNKNVPFFIANGARTNSDVLYATKVREVGASARDRQREPEGLPLTPPSEQDRLSAPYARSFAGRASTLYGDRRRRDHEL</sequence>
<evidence type="ECO:0000256" key="1">
    <source>
        <dbReference type="SAM" id="MobiDB-lite"/>
    </source>
</evidence>
<proteinExistence type="predicted"/>
<feature type="region of interest" description="Disordered" evidence="1">
    <location>
        <begin position="53"/>
        <end position="102"/>
    </location>
</feature>
<name>A0A4C1YNK9_EUMVA</name>
<organism evidence="2 3">
    <name type="scientific">Eumeta variegata</name>
    <name type="common">Bagworm moth</name>
    <name type="synonym">Eumeta japonica</name>
    <dbReference type="NCBI Taxonomy" id="151549"/>
    <lineage>
        <taxon>Eukaryota</taxon>
        <taxon>Metazoa</taxon>
        <taxon>Ecdysozoa</taxon>
        <taxon>Arthropoda</taxon>
        <taxon>Hexapoda</taxon>
        <taxon>Insecta</taxon>
        <taxon>Pterygota</taxon>
        <taxon>Neoptera</taxon>
        <taxon>Endopterygota</taxon>
        <taxon>Lepidoptera</taxon>
        <taxon>Glossata</taxon>
        <taxon>Ditrysia</taxon>
        <taxon>Tineoidea</taxon>
        <taxon>Psychidae</taxon>
        <taxon>Oiketicinae</taxon>
        <taxon>Eumeta</taxon>
    </lineage>
</organism>
<dbReference type="AlphaFoldDB" id="A0A4C1YNK9"/>